<gene>
    <name evidence="1" type="ORF">PHPALM_27761</name>
</gene>
<comment type="caution">
    <text evidence="1">The sequence shown here is derived from an EMBL/GenBank/DDBJ whole genome shotgun (WGS) entry which is preliminary data.</text>
</comment>
<name>A0A2P4XBT7_9STRA</name>
<reference evidence="1 2" key="1">
    <citation type="journal article" date="2017" name="Genome Biol. Evol.">
        <title>Phytophthora megakarya and P. palmivora, closely related causal agents of cacao black pod rot, underwent increases in genome sizes and gene numbers by different mechanisms.</title>
        <authorList>
            <person name="Ali S.S."/>
            <person name="Shao J."/>
            <person name="Lary D.J."/>
            <person name="Kronmiller B."/>
            <person name="Shen D."/>
            <person name="Strem M.D."/>
            <person name="Amoako-Attah I."/>
            <person name="Akrofi A.Y."/>
            <person name="Begoude B.A."/>
            <person name="Ten Hoopen G.M."/>
            <person name="Coulibaly K."/>
            <person name="Kebe B.I."/>
            <person name="Melnick R.L."/>
            <person name="Guiltinan M.J."/>
            <person name="Tyler B.M."/>
            <person name="Meinhardt L.W."/>
            <person name="Bailey B.A."/>
        </authorList>
    </citation>
    <scope>NUCLEOTIDE SEQUENCE [LARGE SCALE GENOMIC DNA]</scope>
    <source>
        <strain evidence="2">sbr112.9</strain>
    </source>
</reference>
<proteinExistence type="predicted"/>
<keyword evidence="2" id="KW-1185">Reference proteome</keyword>
<evidence type="ECO:0000313" key="1">
    <source>
        <dbReference type="EMBL" id="POM63011.1"/>
    </source>
</evidence>
<dbReference type="OrthoDB" id="105361at2759"/>
<accession>A0A2P4XBT7</accession>
<protein>
    <submittedName>
        <fullName evidence="1">Uncharacterized protein</fullName>
    </submittedName>
</protein>
<dbReference type="AlphaFoldDB" id="A0A2P4XBT7"/>
<sequence>MHDNIGENWVTTTVRGFINNALLNIEELFQDRLVMSMTKSDVTARVLHYFHLCNTLVKNNGLAVLFLEEDDVKKKYKVLRSYLPEERKTRVKNEIGFRLPTAKSNVSVLFKVVSVKAMEVDREDLALSRNKRCPRTLEAKQEMAIHPLKRARIVEETKNLVSLNHRPHSVLYSGQLRRDSS</sequence>
<dbReference type="Proteomes" id="UP000237271">
    <property type="component" value="Unassembled WGS sequence"/>
</dbReference>
<dbReference type="EMBL" id="NCKW01015473">
    <property type="protein sequence ID" value="POM63011.1"/>
    <property type="molecule type" value="Genomic_DNA"/>
</dbReference>
<evidence type="ECO:0000313" key="2">
    <source>
        <dbReference type="Proteomes" id="UP000237271"/>
    </source>
</evidence>
<organism evidence="1 2">
    <name type="scientific">Phytophthora palmivora</name>
    <dbReference type="NCBI Taxonomy" id="4796"/>
    <lineage>
        <taxon>Eukaryota</taxon>
        <taxon>Sar</taxon>
        <taxon>Stramenopiles</taxon>
        <taxon>Oomycota</taxon>
        <taxon>Peronosporomycetes</taxon>
        <taxon>Peronosporales</taxon>
        <taxon>Peronosporaceae</taxon>
        <taxon>Phytophthora</taxon>
    </lineage>
</organism>